<keyword evidence="2 3" id="KW-0808">Transferase</keyword>
<keyword evidence="4" id="KW-1185">Reference proteome</keyword>
<proteinExistence type="inferred from homology"/>
<dbReference type="Pfam" id="PF00132">
    <property type="entry name" value="Hexapep"/>
    <property type="match status" value="1"/>
</dbReference>
<name>A0A510Y177_9GAMM</name>
<dbReference type="GO" id="GO:0008374">
    <property type="term" value="F:O-acyltransferase activity"/>
    <property type="evidence" value="ECO:0007669"/>
    <property type="project" value="TreeGrafter"/>
</dbReference>
<dbReference type="EMBL" id="BJUM01000073">
    <property type="protein sequence ID" value="GEK57029.1"/>
    <property type="molecule type" value="Genomic_DNA"/>
</dbReference>
<dbReference type="InterPro" id="IPR051159">
    <property type="entry name" value="Hexapeptide_acetyltransf"/>
</dbReference>
<dbReference type="Proteomes" id="UP000321419">
    <property type="component" value="Unassembled WGS sequence"/>
</dbReference>
<accession>A0A510Y177</accession>
<dbReference type="PANTHER" id="PTHR23416">
    <property type="entry name" value="SIALIC ACID SYNTHASE-RELATED"/>
    <property type="match status" value="1"/>
</dbReference>
<dbReference type="InterPro" id="IPR011004">
    <property type="entry name" value="Trimer_LpxA-like_sf"/>
</dbReference>
<dbReference type="PANTHER" id="PTHR23416:SF23">
    <property type="entry name" value="ACETYLTRANSFERASE C18B11.09C-RELATED"/>
    <property type="match status" value="1"/>
</dbReference>
<dbReference type="AlphaFoldDB" id="A0A510Y177"/>
<evidence type="ECO:0000313" key="4">
    <source>
        <dbReference type="Proteomes" id="UP000321419"/>
    </source>
</evidence>
<comment type="caution">
    <text evidence="3">The sequence shown here is derived from an EMBL/GenBank/DDBJ whole genome shotgun (WGS) entry which is preliminary data.</text>
</comment>
<evidence type="ECO:0000313" key="3">
    <source>
        <dbReference type="EMBL" id="GEK57029.1"/>
    </source>
</evidence>
<protein>
    <submittedName>
        <fullName evidence="3">Acetyltransferase</fullName>
    </submittedName>
</protein>
<dbReference type="InterPro" id="IPR001451">
    <property type="entry name" value="Hexapep"/>
</dbReference>
<gene>
    <name evidence="3" type="ORF">PES01_38740</name>
</gene>
<evidence type="ECO:0000256" key="2">
    <source>
        <dbReference type="ARBA" id="ARBA00022679"/>
    </source>
</evidence>
<evidence type="ECO:0000256" key="1">
    <source>
        <dbReference type="ARBA" id="ARBA00007274"/>
    </source>
</evidence>
<dbReference type="RefSeq" id="WP_089346576.1">
    <property type="nucleotide sequence ID" value="NZ_BJUM01000073.1"/>
</dbReference>
<dbReference type="GO" id="GO:0005829">
    <property type="term" value="C:cytosol"/>
    <property type="evidence" value="ECO:0007669"/>
    <property type="project" value="TreeGrafter"/>
</dbReference>
<dbReference type="OrthoDB" id="9815592at2"/>
<organism evidence="3 4">
    <name type="scientific">Pseudoalteromonas espejiana</name>
    <dbReference type="NCBI Taxonomy" id="28107"/>
    <lineage>
        <taxon>Bacteria</taxon>
        <taxon>Pseudomonadati</taxon>
        <taxon>Pseudomonadota</taxon>
        <taxon>Gammaproteobacteria</taxon>
        <taxon>Alteromonadales</taxon>
        <taxon>Pseudoalteromonadaceae</taxon>
        <taxon>Pseudoalteromonas</taxon>
    </lineage>
</organism>
<sequence>MKRIYSILYHLTSPLLPTSYFRLNAYGRSYHVSIGLKIRRFLCSKIITNCGNNINIEKFAKFNSNISIGNNSGIGYKAQVGPQTHIGDNVMMGPEVVVYTRNHAIDRVDIPMCQQGFKEIAPVYIEDDVWIGRRVIILPGVSIGKGCVLGAGSVIAKDIPPYSIVVGNPGKVIRNRLAGS</sequence>
<dbReference type="Gene3D" id="2.160.10.10">
    <property type="entry name" value="Hexapeptide repeat proteins"/>
    <property type="match status" value="1"/>
</dbReference>
<dbReference type="SUPFAM" id="SSF51161">
    <property type="entry name" value="Trimeric LpxA-like enzymes"/>
    <property type="match status" value="1"/>
</dbReference>
<reference evidence="3 4" key="1">
    <citation type="submission" date="2019-07" db="EMBL/GenBank/DDBJ databases">
        <title>Whole genome shotgun sequence of Pseudoalteromonas espejiana NBRC 102222.</title>
        <authorList>
            <person name="Hosoyama A."/>
            <person name="Uohara A."/>
            <person name="Ohji S."/>
            <person name="Ichikawa N."/>
        </authorList>
    </citation>
    <scope>NUCLEOTIDE SEQUENCE [LARGE SCALE GENOMIC DNA]</scope>
    <source>
        <strain evidence="3 4">NBRC 102222</strain>
    </source>
</reference>
<comment type="similarity">
    <text evidence="1">Belongs to the transferase hexapeptide repeat family.</text>
</comment>